<protein>
    <recommendedName>
        <fullName evidence="11">Rrn7/TAF1B C-terminal cyclin domain-containing protein</fullName>
    </recommendedName>
</protein>
<dbReference type="GO" id="GO:0008270">
    <property type="term" value="F:zinc ion binding"/>
    <property type="evidence" value="ECO:0007669"/>
    <property type="project" value="UniProtKB-KW"/>
</dbReference>
<evidence type="ECO:0000256" key="5">
    <source>
        <dbReference type="ARBA" id="ARBA00022833"/>
    </source>
</evidence>
<keyword evidence="3" id="KW-0479">Metal-binding</keyword>
<dbReference type="Proteomes" id="UP000736335">
    <property type="component" value="Unassembled WGS sequence"/>
</dbReference>
<accession>A0A9P6H6J7</accession>
<comment type="caution">
    <text evidence="12">The sequence shown here is derived from an EMBL/GenBank/DDBJ whole genome shotgun (WGS) entry which is preliminary data.</text>
</comment>
<dbReference type="GO" id="GO:0042790">
    <property type="term" value="P:nucleolar large rRNA transcription by RNA polymerase I"/>
    <property type="evidence" value="ECO:0007669"/>
    <property type="project" value="TreeGrafter"/>
</dbReference>
<dbReference type="OrthoDB" id="428577at2759"/>
<evidence type="ECO:0000256" key="6">
    <source>
        <dbReference type="ARBA" id="ARBA00023015"/>
    </source>
</evidence>
<comment type="similarity">
    <text evidence="2">Belongs to the RRN7/TAF1B family.</text>
</comment>
<evidence type="ECO:0000256" key="3">
    <source>
        <dbReference type="ARBA" id="ARBA00022723"/>
    </source>
</evidence>
<dbReference type="GO" id="GO:0001164">
    <property type="term" value="F:RNA polymerase I core promoter sequence-specific DNA binding"/>
    <property type="evidence" value="ECO:0007669"/>
    <property type="project" value="InterPro"/>
</dbReference>
<dbReference type="PANTHER" id="PTHR31576">
    <property type="entry name" value="TATA BOX-BINDING PROTEIN-ASSOCIATED FACTOR RNA POLYMERASE I SUBUNIT B"/>
    <property type="match status" value="1"/>
</dbReference>
<feature type="region of interest" description="Disordered" evidence="10">
    <location>
        <begin position="128"/>
        <end position="180"/>
    </location>
</feature>
<keyword evidence="7" id="KW-0238">DNA-binding</keyword>
<feature type="domain" description="Rrn7/TAF1B C-terminal cyclin" evidence="11">
    <location>
        <begin position="293"/>
        <end position="458"/>
    </location>
</feature>
<keyword evidence="9" id="KW-0539">Nucleus</keyword>
<evidence type="ECO:0000313" key="13">
    <source>
        <dbReference type="Proteomes" id="UP000736335"/>
    </source>
</evidence>
<organism evidence="12 13">
    <name type="scientific">Thelephora terrestris</name>
    <dbReference type="NCBI Taxonomy" id="56493"/>
    <lineage>
        <taxon>Eukaryota</taxon>
        <taxon>Fungi</taxon>
        <taxon>Dikarya</taxon>
        <taxon>Basidiomycota</taxon>
        <taxon>Agaricomycotina</taxon>
        <taxon>Agaricomycetes</taxon>
        <taxon>Thelephorales</taxon>
        <taxon>Thelephoraceae</taxon>
        <taxon>Thelephora</taxon>
    </lineage>
</organism>
<evidence type="ECO:0000256" key="1">
    <source>
        <dbReference type="ARBA" id="ARBA00004604"/>
    </source>
</evidence>
<dbReference type="EMBL" id="WIUZ02000017">
    <property type="protein sequence ID" value="KAF9780122.1"/>
    <property type="molecule type" value="Genomic_DNA"/>
</dbReference>
<evidence type="ECO:0000256" key="7">
    <source>
        <dbReference type="ARBA" id="ARBA00023125"/>
    </source>
</evidence>
<reference evidence="12" key="2">
    <citation type="submission" date="2020-11" db="EMBL/GenBank/DDBJ databases">
        <authorList>
            <consortium name="DOE Joint Genome Institute"/>
            <person name="Kuo A."/>
            <person name="Miyauchi S."/>
            <person name="Kiss E."/>
            <person name="Drula E."/>
            <person name="Kohler A."/>
            <person name="Sanchez-Garcia M."/>
            <person name="Andreopoulos B."/>
            <person name="Barry K.W."/>
            <person name="Bonito G."/>
            <person name="Buee M."/>
            <person name="Carver A."/>
            <person name="Chen C."/>
            <person name="Cichocki N."/>
            <person name="Clum A."/>
            <person name="Culley D."/>
            <person name="Crous P.W."/>
            <person name="Fauchery L."/>
            <person name="Girlanda M."/>
            <person name="Hayes R."/>
            <person name="Keri Z."/>
            <person name="Labutti K."/>
            <person name="Lipzen A."/>
            <person name="Lombard V."/>
            <person name="Magnuson J."/>
            <person name="Maillard F."/>
            <person name="Morin E."/>
            <person name="Murat C."/>
            <person name="Nolan M."/>
            <person name="Ohm R."/>
            <person name="Pangilinan J."/>
            <person name="Pereira M."/>
            <person name="Perotto S."/>
            <person name="Peter M."/>
            <person name="Riley R."/>
            <person name="Sitrit Y."/>
            <person name="Stielow B."/>
            <person name="Szollosi G."/>
            <person name="Zifcakova L."/>
            <person name="Stursova M."/>
            <person name="Spatafora J.W."/>
            <person name="Tedersoo L."/>
            <person name="Vaario L.-M."/>
            <person name="Yamada A."/>
            <person name="Yan M."/>
            <person name="Wang P."/>
            <person name="Xu J."/>
            <person name="Bruns T."/>
            <person name="Baldrian P."/>
            <person name="Vilgalys R."/>
            <person name="Henrissat B."/>
            <person name="Grigoriev I.V."/>
            <person name="Hibbett D."/>
            <person name="Nagy L.G."/>
            <person name="Martin F.M."/>
        </authorList>
    </citation>
    <scope>NUCLEOTIDE SEQUENCE</scope>
    <source>
        <strain evidence="12">UH-Tt-Lm1</strain>
    </source>
</reference>
<proteinExistence type="inferred from homology"/>
<comment type="subcellular location">
    <subcellularLocation>
        <location evidence="1">Nucleus</location>
        <location evidence="1">Nucleolus</location>
    </subcellularLocation>
</comment>
<evidence type="ECO:0000256" key="8">
    <source>
        <dbReference type="ARBA" id="ARBA00023163"/>
    </source>
</evidence>
<evidence type="ECO:0000256" key="4">
    <source>
        <dbReference type="ARBA" id="ARBA00022771"/>
    </source>
</evidence>
<feature type="compositionally biased region" description="Acidic residues" evidence="10">
    <location>
        <begin position="585"/>
        <end position="595"/>
    </location>
</feature>
<dbReference type="Pfam" id="PF20645">
    <property type="entry name" value="Rrn7_cyclin_C"/>
    <property type="match status" value="1"/>
</dbReference>
<keyword evidence="6" id="KW-0805">Transcription regulation</keyword>
<keyword evidence="4" id="KW-0863">Zinc-finger</keyword>
<evidence type="ECO:0000256" key="9">
    <source>
        <dbReference type="ARBA" id="ARBA00023242"/>
    </source>
</evidence>
<keyword evidence="13" id="KW-1185">Reference proteome</keyword>
<feature type="region of interest" description="Disordered" evidence="10">
    <location>
        <begin position="190"/>
        <end position="209"/>
    </location>
</feature>
<evidence type="ECO:0000256" key="2">
    <source>
        <dbReference type="ARBA" id="ARBA00006899"/>
    </source>
</evidence>
<dbReference type="AlphaFoldDB" id="A0A9P6H6J7"/>
<reference evidence="12" key="1">
    <citation type="journal article" date="2020" name="Nat. Commun.">
        <title>Large-scale genome sequencing of mycorrhizal fungi provides insights into the early evolution of symbiotic traits.</title>
        <authorList>
            <person name="Miyauchi S."/>
            <person name="Kiss E."/>
            <person name="Kuo A."/>
            <person name="Drula E."/>
            <person name="Kohler A."/>
            <person name="Sanchez-Garcia M."/>
            <person name="Morin E."/>
            <person name="Andreopoulos B."/>
            <person name="Barry K.W."/>
            <person name="Bonito G."/>
            <person name="Buee M."/>
            <person name="Carver A."/>
            <person name="Chen C."/>
            <person name="Cichocki N."/>
            <person name="Clum A."/>
            <person name="Culley D."/>
            <person name="Crous P.W."/>
            <person name="Fauchery L."/>
            <person name="Girlanda M."/>
            <person name="Hayes R.D."/>
            <person name="Keri Z."/>
            <person name="LaButti K."/>
            <person name="Lipzen A."/>
            <person name="Lombard V."/>
            <person name="Magnuson J."/>
            <person name="Maillard F."/>
            <person name="Murat C."/>
            <person name="Nolan M."/>
            <person name="Ohm R.A."/>
            <person name="Pangilinan J."/>
            <person name="Pereira M.F."/>
            <person name="Perotto S."/>
            <person name="Peter M."/>
            <person name="Pfister S."/>
            <person name="Riley R."/>
            <person name="Sitrit Y."/>
            <person name="Stielow J.B."/>
            <person name="Szollosi G."/>
            <person name="Zifcakova L."/>
            <person name="Stursova M."/>
            <person name="Spatafora J.W."/>
            <person name="Tedersoo L."/>
            <person name="Vaario L.M."/>
            <person name="Yamada A."/>
            <person name="Yan M."/>
            <person name="Wang P."/>
            <person name="Xu J."/>
            <person name="Bruns T."/>
            <person name="Baldrian P."/>
            <person name="Vilgalys R."/>
            <person name="Dunand C."/>
            <person name="Henrissat B."/>
            <person name="Grigoriev I.V."/>
            <person name="Hibbett D."/>
            <person name="Nagy L.G."/>
            <person name="Martin F.M."/>
        </authorList>
    </citation>
    <scope>NUCLEOTIDE SEQUENCE</scope>
    <source>
        <strain evidence="12">UH-Tt-Lm1</strain>
    </source>
</reference>
<keyword evidence="8" id="KW-0804">Transcription</keyword>
<feature type="region of interest" description="Disordered" evidence="10">
    <location>
        <begin position="572"/>
        <end position="595"/>
    </location>
</feature>
<dbReference type="PANTHER" id="PTHR31576:SF2">
    <property type="entry name" value="TATA BOX-BINDING PROTEIN-ASSOCIATED FACTOR RNA POLYMERASE I SUBUNIT B"/>
    <property type="match status" value="1"/>
</dbReference>
<dbReference type="InterPro" id="IPR033599">
    <property type="entry name" value="TAF1B/Rrn7"/>
</dbReference>
<name>A0A9P6H6J7_9AGAM</name>
<dbReference type="GO" id="GO:0070860">
    <property type="term" value="C:RNA polymerase I core factor complex"/>
    <property type="evidence" value="ECO:0007669"/>
    <property type="project" value="InterPro"/>
</dbReference>
<gene>
    <name evidence="12" type="ORF">BJ322DRAFT_1012707</name>
</gene>
<evidence type="ECO:0000313" key="12">
    <source>
        <dbReference type="EMBL" id="KAF9780122.1"/>
    </source>
</evidence>
<dbReference type="InterPro" id="IPR048538">
    <property type="entry name" value="Rrn7_cyclin_C"/>
</dbReference>
<evidence type="ECO:0000259" key="11">
    <source>
        <dbReference type="Pfam" id="PF20645"/>
    </source>
</evidence>
<evidence type="ECO:0000256" key="10">
    <source>
        <dbReference type="SAM" id="MobiDB-lite"/>
    </source>
</evidence>
<sequence length="595" mass="67370">MAPRKACLVCGSRQWHRAPGTGYVTCSEGHVLENYRTEARILDEFGPHVLQKRTLKAGRKKKEKKSNADPRLYHGDRARYHYFQCLQVVLRYQIKALTNLWKLPPEFEIVCRDIWALHLSTLPRAIPPEPLLHKEDGESEPPSPPKRSSERELAHPDVKGDGSDSESIGPSSSEEEDDPELEALLEQLSASSEDGDPDLSSAPIEHAHPTRKARGTFELPANNIAVLILACWTLRIPIIFRDFTQIIDLYDLPYLNVVTLIPPDMRLHLTKHKIQALSPHFPPRPRLLHILSSRLAKRMFANYRILTPEANAAPILWRAVRALGGSAVLYTMSKKLAEILSLPLVMHNISAPRLRFLKQNDPKVHKSDNVPPEVVFISTAIVVIKLVYGLDGRTRTPSRPGDPAHAFPKLDEYIALLKRLNEEDDRSIDNVLSSLTETHVQELSIDELDEFLDFCAEKALANVEEYYPVVPSPPSTKEERRARLVNRRVNPSPQLPAQDLVESPFTEGTLSAALRPGESYKIYQAHDVLGTVFEEYALIVERAAHWCGIEDETIYAVVERFERRFLRWKKKKDKLGKDQVVGSESEAEDGEEAEE</sequence>
<feature type="compositionally biased region" description="Basic and acidic residues" evidence="10">
    <location>
        <begin position="147"/>
        <end position="162"/>
    </location>
</feature>
<keyword evidence="5" id="KW-0862">Zinc</keyword>